<feature type="repeat" description="WD" evidence="3">
    <location>
        <begin position="1037"/>
        <end position="1078"/>
    </location>
</feature>
<evidence type="ECO:0000256" key="3">
    <source>
        <dbReference type="PROSITE-ProRule" id="PRU00221"/>
    </source>
</evidence>
<dbReference type="SUPFAM" id="SSF50978">
    <property type="entry name" value="WD40 repeat-like"/>
    <property type="match status" value="2"/>
</dbReference>
<dbReference type="Proteomes" id="UP000256345">
    <property type="component" value="Unassembled WGS sequence"/>
</dbReference>
<protein>
    <submittedName>
        <fullName evidence="6">WD-40 repeat-containing protein</fullName>
    </submittedName>
</protein>
<gene>
    <name evidence="6" type="ORF">ATI61_102182</name>
</gene>
<keyword evidence="2" id="KW-0677">Repeat</keyword>
<dbReference type="Pfam" id="PF14516">
    <property type="entry name" value="AAA_35"/>
    <property type="match status" value="1"/>
</dbReference>
<sequence length="1234" mass="133951">MDARAASDDTRGVSDTPLYTVGGTVQAGGGVYLARRADPEMLELCRAGTFAFVLTARQMGKSSLMVRTAEQLYEEGIRSVIIDLTRIGKQVTADQWYVGLLVVLQEQLELSTDVTDWWGLHRDQGPVQRMTRFLEEVVLSEVKQRVVVFVDEIDTTLGMGFTDDFYAAIRYLYNARAGNPELERLSFVLVGVATPGDLIQDEKRTPFNLGQRVELTDFTLEEAAPLAEGLGSSPEEGRRVLEWVLSWTGGHPYLTQRLCQALVDHHAQRTGGGAWTLEGVREVVERTFFAEKSFQDNNLVFVRDMLTRRAPEPERVLRTYQDIRRGRRVLDEERVLVKAHLKLSGVVRREGEVLRVRNAIYERVFTVAWARTQLPVDWRVVRLAALGLVITGFAVLLPLSVLLFMRLADAERNRKAVVEELGKARETNAKAEANMLSVQQDAERIRAQAQEDAAQAKQDAQRLQKDALQAKDEADRFRRDAQRLKGEASLALEKKELAELEISHARTQAEQKLNEAASYVFVNQANATLLGASSALPVSTALSLEAARIHPSAEAMDSLIRGLVQLRQPQARLAHEDNVLAVAFSPAAGLVITASEDKKARLWDAATGRERAVLPHDSPVTAAAFNPDGTLVATASDNGHVRLWNTADGKKLPTAFGHGVSINAVAFSINAVAFSPDGKSLATGSDDNTARLWSTATGQPLSEPLRQHLRRVNAVAFSPDGKLLATASTDRTVRLWKTSNGELQPGHLLHPQAVNAVAFSPDGTLVATASDDRSARLWEVATRLPRSVVLSHDKAVMSVAFSPDGKRLATASSDKTARLWEVETGRPLVFLPHDKAVNGVAFSPDGKRVATASDDKMARLWEVAPRPPLVLLPHEKAVTATAFSPDGRTVVTASEDNAARLWRVDKGEPVARPLRHDARIRAVAFSPEGTRVATASEDKTARLWSASTGASLASLPHGGKVLAVAFSPDGGSLLTASEDKTARLWDAATGRQRALLSHDSAVNAVAFSPEGGSVATASHDGTARLWNAATGELQAGPLRHGASILAVVFSPEGTRVATASEDNTVRLWDRATGESLGEPLKHDFFVTSLAFSPDGRSLVTASEDISARVWDVATGEQRLLLPHANTVTAVAFSPDGTRVATASEDESARLWDAATGRRLAHLPHTSRVLSVAFSPDGTRVATASGDGTARVWPVRPEDWSQVACSLLPRNLTPQEWPADVAVVVPYRKTCPGLP</sequence>
<feature type="repeat" description="WD" evidence="3">
    <location>
        <begin position="572"/>
        <end position="613"/>
    </location>
</feature>
<dbReference type="InterPro" id="IPR011047">
    <property type="entry name" value="Quinoprotein_ADH-like_sf"/>
</dbReference>
<dbReference type="Gene3D" id="3.40.50.300">
    <property type="entry name" value="P-loop containing nucleotide triphosphate hydrolases"/>
    <property type="match status" value="1"/>
</dbReference>
<reference evidence="6 7" key="1">
    <citation type="submission" date="2018-08" db="EMBL/GenBank/DDBJ databases">
        <title>Genomic Encyclopedia of Archaeal and Bacterial Type Strains, Phase II (KMG-II): from individual species to whole genera.</title>
        <authorList>
            <person name="Goeker M."/>
        </authorList>
    </citation>
    <scope>NUCLEOTIDE SEQUENCE [LARGE SCALE GENOMIC DNA]</scope>
    <source>
        <strain evidence="6 7">DSM 2261</strain>
    </source>
</reference>
<accession>A0ABX9K8E0</accession>
<feature type="repeat" description="WD" evidence="3">
    <location>
        <begin position="995"/>
        <end position="1036"/>
    </location>
</feature>
<feature type="repeat" description="WD" evidence="3">
    <location>
        <begin position="1161"/>
        <end position="1195"/>
    </location>
</feature>
<keyword evidence="5" id="KW-0472">Membrane</keyword>
<dbReference type="PANTHER" id="PTHR19848">
    <property type="entry name" value="WD40 REPEAT PROTEIN"/>
    <property type="match status" value="1"/>
</dbReference>
<feature type="repeat" description="WD" evidence="3">
    <location>
        <begin position="747"/>
        <end position="782"/>
    </location>
</feature>
<feature type="repeat" description="WD" evidence="3">
    <location>
        <begin position="613"/>
        <end position="654"/>
    </location>
</feature>
<dbReference type="InterPro" id="IPR001680">
    <property type="entry name" value="WD40_rpt"/>
</dbReference>
<dbReference type="Gene3D" id="2.130.10.10">
    <property type="entry name" value="YVTN repeat-like/Quinoprotein amine dehydrogenase"/>
    <property type="match status" value="5"/>
</dbReference>
<keyword evidence="5" id="KW-0812">Transmembrane</keyword>
<feature type="transmembrane region" description="Helical" evidence="5">
    <location>
        <begin position="383"/>
        <end position="405"/>
    </location>
</feature>
<dbReference type="InterPro" id="IPR027417">
    <property type="entry name" value="P-loop_NTPase"/>
</dbReference>
<feature type="repeat" description="WD" evidence="3">
    <location>
        <begin position="954"/>
        <end position="995"/>
    </location>
</feature>
<feature type="region of interest" description="Disordered" evidence="4">
    <location>
        <begin position="447"/>
        <end position="474"/>
    </location>
</feature>
<evidence type="ECO:0000256" key="1">
    <source>
        <dbReference type="ARBA" id="ARBA00022574"/>
    </source>
</evidence>
<dbReference type="PROSITE" id="PS50082">
    <property type="entry name" value="WD_REPEATS_2"/>
    <property type="match status" value="15"/>
</dbReference>
<name>A0ABX9K8E0_9BACT</name>
<evidence type="ECO:0000256" key="2">
    <source>
        <dbReference type="ARBA" id="ARBA00022737"/>
    </source>
</evidence>
<feature type="repeat" description="WD" evidence="3">
    <location>
        <begin position="705"/>
        <end position="742"/>
    </location>
</feature>
<keyword evidence="1 3" id="KW-0853">WD repeat</keyword>
<dbReference type="Pfam" id="PF00400">
    <property type="entry name" value="WD40"/>
    <property type="match status" value="15"/>
</dbReference>
<comment type="caution">
    <text evidence="6">The sequence shown here is derived from an EMBL/GenBank/DDBJ whole genome shotgun (WGS) entry which is preliminary data.</text>
</comment>
<dbReference type="PROSITE" id="PS00678">
    <property type="entry name" value="WD_REPEATS_1"/>
    <property type="match status" value="8"/>
</dbReference>
<feature type="repeat" description="WD" evidence="3">
    <location>
        <begin position="1079"/>
        <end position="1120"/>
    </location>
</feature>
<evidence type="ECO:0000313" key="6">
    <source>
        <dbReference type="EMBL" id="REG35809.1"/>
    </source>
</evidence>
<dbReference type="InterPro" id="IPR019775">
    <property type="entry name" value="WD40_repeat_CS"/>
</dbReference>
<feature type="repeat" description="WD" evidence="3">
    <location>
        <begin position="662"/>
        <end position="703"/>
    </location>
</feature>
<dbReference type="PANTHER" id="PTHR19848:SF8">
    <property type="entry name" value="F-BOX AND WD REPEAT DOMAIN CONTAINING 7"/>
    <property type="match status" value="1"/>
</dbReference>
<dbReference type="InterPro" id="IPR015943">
    <property type="entry name" value="WD40/YVTN_repeat-like_dom_sf"/>
</dbReference>
<evidence type="ECO:0000256" key="5">
    <source>
        <dbReference type="SAM" id="Phobius"/>
    </source>
</evidence>
<organism evidence="6 7">
    <name type="scientific">Archangium gephyra</name>
    <dbReference type="NCBI Taxonomy" id="48"/>
    <lineage>
        <taxon>Bacteria</taxon>
        <taxon>Pseudomonadati</taxon>
        <taxon>Myxococcota</taxon>
        <taxon>Myxococcia</taxon>
        <taxon>Myxococcales</taxon>
        <taxon>Cystobacterineae</taxon>
        <taxon>Archangiaceae</taxon>
        <taxon>Archangium</taxon>
    </lineage>
</organism>
<proteinExistence type="predicted"/>
<dbReference type="EMBL" id="QUMU01000002">
    <property type="protein sequence ID" value="REG35809.1"/>
    <property type="molecule type" value="Genomic_DNA"/>
</dbReference>
<dbReference type="SUPFAM" id="SSF52540">
    <property type="entry name" value="P-loop containing nucleoside triphosphate hydrolases"/>
    <property type="match status" value="1"/>
</dbReference>
<feature type="repeat" description="WD" evidence="3">
    <location>
        <begin position="913"/>
        <end position="954"/>
    </location>
</feature>
<feature type="repeat" description="WD" evidence="3">
    <location>
        <begin position="830"/>
        <end position="863"/>
    </location>
</feature>
<dbReference type="CDD" id="cd00200">
    <property type="entry name" value="WD40"/>
    <property type="match status" value="3"/>
</dbReference>
<feature type="repeat" description="WD" evidence="3">
    <location>
        <begin position="871"/>
        <end position="912"/>
    </location>
</feature>
<dbReference type="PRINTS" id="PR00320">
    <property type="entry name" value="GPROTEINBRPT"/>
</dbReference>
<feature type="repeat" description="WD" evidence="3">
    <location>
        <begin position="1120"/>
        <end position="1161"/>
    </location>
</feature>
<dbReference type="SMART" id="SM00320">
    <property type="entry name" value="WD40"/>
    <property type="match status" value="15"/>
</dbReference>
<evidence type="ECO:0000256" key="4">
    <source>
        <dbReference type="SAM" id="MobiDB-lite"/>
    </source>
</evidence>
<keyword evidence="5" id="KW-1133">Transmembrane helix</keyword>
<dbReference type="InterPro" id="IPR036322">
    <property type="entry name" value="WD40_repeat_dom_sf"/>
</dbReference>
<dbReference type="PROSITE" id="PS50294">
    <property type="entry name" value="WD_REPEATS_REGION"/>
    <property type="match status" value="15"/>
</dbReference>
<feature type="repeat" description="WD" evidence="3">
    <location>
        <begin position="789"/>
        <end position="830"/>
    </location>
</feature>
<feature type="compositionally biased region" description="Low complexity" evidence="4">
    <location>
        <begin position="447"/>
        <end position="458"/>
    </location>
</feature>
<keyword evidence="7" id="KW-1185">Reference proteome</keyword>
<dbReference type="InterPro" id="IPR020472">
    <property type="entry name" value="WD40_PAC1"/>
</dbReference>
<feature type="compositionally biased region" description="Basic and acidic residues" evidence="4">
    <location>
        <begin position="459"/>
        <end position="474"/>
    </location>
</feature>
<dbReference type="SUPFAM" id="SSF50998">
    <property type="entry name" value="Quinoprotein alcohol dehydrogenase-like"/>
    <property type="match status" value="1"/>
</dbReference>
<evidence type="ECO:0000313" key="7">
    <source>
        <dbReference type="Proteomes" id="UP000256345"/>
    </source>
</evidence>